<dbReference type="EMBL" id="CM056796">
    <property type="protein sequence ID" value="KAJ8713851.1"/>
    <property type="molecule type" value="Genomic_DNA"/>
</dbReference>
<accession>A0ACC2QEH6</accession>
<evidence type="ECO:0000313" key="2">
    <source>
        <dbReference type="Proteomes" id="UP001231649"/>
    </source>
</evidence>
<name>A0ACC2QEH6_9NEOP</name>
<gene>
    <name evidence="1" type="ORF">PYW08_007471</name>
</gene>
<reference evidence="1" key="1">
    <citation type="submission" date="2023-03" db="EMBL/GenBank/DDBJ databases">
        <title>Chromosome-level genomes of two armyworms, Mythimna separata and Mythimna loreyi, provide insights into the biosynthesis and reception of sex pheromones.</title>
        <authorList>
            <person name="Zhao H."/>
        </authorList>
    </citation>
    <scope>NUCLEOTIDE SEQUENCE</scope>
    <source>
        <strain evidence="1">BeijingLab</strain>
    </source>
</reference>
<dbReference type="Proteomes" id="UP001231649">
    <property type="component" value="Chromosome 20"/>
</dbReference>
<evidence type="ECO:0000313" key="1">
    <source>
        <dbReference type="EMBL" id="KAJ8713851.1"/>
    </source>
</evidence>
<sequence>MSGVTFKFSQVKPSGESFCSSGDKCRLTGNVRNKAENEKRDESESNQLVMIKHVKPDRRPRLCLSYLSSTLLACVLEDCLTQMRILSECNNELRIMKTMSDMGLLLALKFQVKQQDNEDELDKINPNDLGCSQYKLDKLFNDRKFIIDTLQKTYVDLVLNRCYTSLLDINKNIEDLVKYRAKLEEEEAKNKLTRREMRKELRQQRNYIKTVMYDTDLTITHLKSQVEDTELNAEIRSRYVENWQLARTEQHKLTIFEKENGPTKSINYYRERSDQEQRIHSEVELLVNIFINDILTKVDNWMTKYDVDIEAQDLKIAIMKNKYQDAMEKRIDMEQMLAEHEELMKNWLQFKAERQEARNYIEKMTNSAIIVQAWWRGLLVRLQIGPYKPAKRQRQKQPEPEEGKKKKKKKK</sequence>
<protein>
    <submittedName>
        <fullName evidence="1">Uncharacterized protein</fullName>
    </submittedName>
</protein>
<organism evidence="1 2">
    <name type="scientific">Mythimna loreyi</name>
    <dbReference type="NCBI Taxonomy" id="667449"/>
    <lineage>
        <taxon>Eukaryota</taxon>
        <taxon>Metazoa</taxon>
        <taxon>Ecdysozoa</taxon>
        <taxon>Arthropoda</taxon>
        <taxon>Hexapoda</taxon>
        <taxon>Insecta</taxon>
        <taxon>Pterygota</taxon>
        <taxon>Neoptera</taxon>
        <taxon>Endopterygota</taxon>
        <taxon>Lepidoptera</taxon>
        <taxon>Glossata</taxon>
        <taxon>Ditrysia</taxon>
        <taxon>Noctuoidea</taxon>
        <taxon>Noctuidae</taxon>
        <taxon>Noctuinae</taxon>
        <taxon>Hadenini</taxon>
        <taxon>Mythimna</taxon>
    </lineage>
</organism>
<proteinExistence type="predicted"/>
<comment type="caution">
    <text evidence="1">The sequence shown here is derived from an EMBL/GenBank/DDBJ whole genome shotgun (WGS) entry which is preliminary data.</text>
</comment>
<keyword evidence="2" id="KW-1185">Reference proteome</keyword>